<dbReference type="InterPro" id="IPR031322">
    <property type="entry name" value="Shikimate/glucono_kinase"/>
</dbReference>
<comment type="subcellular location">
    <subcellularLocation>
        <location evidence="11">Cytoplasm</location>
    </subcellularLocation>
</comment>
<dbReference type="Gene3D" id="3.40.50.300">
    <property type="entry name" value="P-loop containing nucleotide triphosphate hydrolases"/>
    <property type="match status" value="1"/>
</dbReference>
<evidence type="ECO:0000256" key="10">
    <source>
        <dbReference type="ARBA" id="ARBA00048567"/>
    </source>
</evidence>
<keyword evidence="11" id="KW-0963">Cytoplasm</keyword>
<feature type="binding site" evidence="11">
    <location>
        <position position="79"/>
    </location>
    <ligand>
        <name>substrate</name>
    </ligand>
</feature>
<keyword evidence="9 11" id="KW-0057">Aromatic amino acid biosynthesis</keyword>
<evidence type="ECO:0000256" key="8">
    <source>
        <dbReference type="ARBA" id="ARBA00022840"/>
    </source>
</evidence>
<feature type="binding site" evidence="11">
    <location>
        <position position="33"/>
    </location>
    <ligand>
        <name>substrate</name>
    </ligand>
</feature>
<evidence type="ECO:0000256" key="3">
    <source>
        <dbReference type="ARBA" id="ARBA00012154"/>
    </source>
</evidence>
<keyword evidence="7 11" id="KW-0418">Kinase</keyword>
<dbReference type="Proteomes" id="UP000282930">
    <property type="component" value="Chromosome"/>
</dbReference>
<dbReference type="KEGG" id="ccha:ELD05_04925"/>
<keyword evidence="11" id="KW-0479">Metal-binding</keyword>
<evidence type="ECO:0000313" key="12">
    <source>
        <dbReference type="EMBL" id="AZT90046.1"/>
    </source>
</evidence>
<dbReference type="AlphaFoldDB" id="A0A3T0D4R8"/>
<dbReference type="SUPFAM" id="SSF52540">
    <property type="entry name" value="P-loop containing nucleoside triphosphate hydrolases"/>
    <property type="match status" value="1"/>
</dbReference>
<dbReference type="InterPro" id="IPR027417">
    <property type="entry name" value="P-loop_NTPase"/>
</dbReference>
<evidence type="ECO:0000256" key="6">
    <source>
        <dbReference type="ARBA" id="ARBA00022741"/>
    </source>
</evidence>
<proteinExistence type="inferred from homology"/>
<dbReference type="InterPro" id="IPR000623">
    <property type="entry name" value="Shikimate_kinase/TSH1"/>
</dbReference>
<keyword evidence="13" id="KW-1185">Reference proteome</keyword>
<comment type="subunit">
    <text evidence="11">Monomer.</text>
</comment>
<comment type="pathway">
    <text evidence="1 11">Metabolic intermediate biosynthesis; chorismate biosynthesis; chorismate from D-erythrose 4-phosphate and phosphoenolpyruvate: step 5/7.</text>
</comment>
<keyword evidence="11" id="KW-0460">Magnesium</keyword>
<dbReference type="GO" id="GO:0009423">
    <property type="term" value="P:chorismate biosynthetic process"/>
    <property type="evidence" value="ECO:0007669"/>
    <property type="project" value="UniProtKB-UniRule"/>
</dbReference>
<organism evidence="12 13">
    <name type="scientific">Caldicellulosiruptor changbaiensis</name>
    <dbReference type="NCBI Taxonomy" id="1222016"/>
    <lineage>
        <taxon>Bacteria</taxon>
        <taxon>Bacillati</taxon>
        <taxon>Bacillota</taxon>
        <taxon>Bacillota incertae sedis</taxon>
        <taxon>Caldicellulosiruptorales</taxon>
        <taxon>Caldicellulosiruptoraceae</taxon>
        <taxon>Caldicellulosiruptor</taxon>
    </lineage>
</organism>
<dbReference type="GO" id="GO:0004765">
    <property type="term" value="F:shikimate kinase activity"/>
    <property type="evidence" value="ECO:0007669"/>
    <property type="project" value="UniProtKB-UniRule"/>
</dbReference>
<evidence type="ECO:0000256" key="9">
    <source>
        <dbReference type="ARBA" id="ARBA00023141"/>
    </source>
</evidence>
<evidence type="ECO:0000256" key="11">
    <source>
        <dbReference type="HAMAP-Rule" id="MF_00109"/>
    </source>
</evidence>
<dbReference type="InterPro" id="IPR023000">
    <property type="entry name" value="Shikimate_kinase_CS"/>
</dbReference>
<comment type="function">
    <text evidence="11">Catalyzes the specific phosphorylation of the 3-hydroxyl group of shikimic acid using ATP as a cosubstrate.</text>
</comment>
<protein>
    <recommendedName>
        <fullName evidence="3 11">Shikimate kinase</fullName>
        <shortName evidence="11">SK</shortName>
        <ecNumber evidence="3 11">2.7.1.71</ecNumber>
    </recommendedName>
</protein>
<feature type="binding site" evidence="11">
    <location>
        <position position="117"/>
    </location>
    <ligand>
        <name>ATP</name>
        <dbReference type="ChEBI" id="CHEBI:30616"/>
    </ligand>
</feature>
<evidence type="ECO:0000256" key="2">
    <source>
        <dbReference type="ARBA" id="ARBA00006997"/>
    </source>
</evidence>
<evidence type="ECO:0000256" key="1">
    <source>
        <dbReference type="ARBA" id="ARBA00004842"/>
    </source>
</evidence>
<dbReference type="UniPathway" id="UPA00053">
    <property type="reaction ID" value="UER00088"/>
</dbReference>
<dbReference type="GO" id="GO:0009073">
    <property type="term" value="P:aromatic amino acid family biosynthetic process"/>
    <property type="evidence" value="ECO:0007669"/>
    <property type="project" value="UniProtKB-KW"/>
</dbReference>
<dbReference type="GO" id="GO:0000287">
    <property type="term" value="F:magnesium ion binding"/>
    <property type="evidence" value="ECO:0007669"/>
    <property type="project" value="UniProtKB-UniRule"/>
</dbReference>
<reference evidence="12 13" key="1">
    <citation type="submission" date="2018-12" db="EMBL/GenBank/DDBJ databases">
        <title>Genome sequence from the cellulolytic species, Caldicellulosiruptor changbaiensis.</title>
        <authorList>
            <person name="Blumer-Schuette S.E."/>
            <person name="Mendoza C."/>
        </authorList>
    </citation>
    <scope>NUCLEOTIDE SEQUENCE [LARGE SCALE GENOMIC DNA]</scope>
    <source>
        <strain evidence="12 13">CBS-Z</strain>
    </source>
</reference>
<keyword evidence="8 11" id="KW-0067">ATP-binding</keyword>
<gene>
    <name evidence="11" type="primary">aroK</name>
    <name evidence="12" type="ORF">ELD05_04925</name>
</gene>
<dbReference type="Pfam" id="PF01202">
    <property type="entry name" value="SKI"/>
    <property type="match status" value="1"/>
</dbReference>
<dbReference type="PANTHER" id="PTHR21087:SF16">
    <property type="entry name" value="SHIKIMATE KINASE 1, CHLOROPLASTIC"/>
    <property type="match status" value="1"/>
</dbReference>
<dbReference type="GO" id="GO:0005829">
    <property type="term" value="C:cytosol"/>
    <property type="evidence" value="ECO:0007669"/>
    <property type="project" value="TreeGrafter"/>
</dbReference>
<evidence type="ECO:0000256" key="4">
    <source>
        <dbReference type="ARBA" id="ARBA00022605"/>
    </source>
</evidence>
<keyword evidence="6 11" id="KW-0547">Nucleotide-binding</keyword>
<feature type="binding site" evidence="11">
    <location>
        <position position="136"/>
    </location>
    <ligand>
        <name>substrate</name>
    </ligand>
</feature>
<dbReference type="RefSeq" id="WP_127351572.1">
    <property type="nucleotide sequence ID" value="NZ_CP034791.1"/>
</dbReference>
<evidence type="ECO:0000313" key="13">
    <source>
        <dbReference type="Proteomes" id="UP000282930"/>
    </source>
</evidence>
<evidence type="ECO:0000256" key="5">
    <source>
        <dbReference type="ARBA" id="ARBA00022679"/>
    </source>
</evidence>
<accession>A0A3T0D4R8</accession>
<dbReference type="EC" id="2.7.1.71" evidence="3 11"/>
<dbReference type="GO" id="GO:0008652">
    <property type="term" value="P:amino acid biosynthetic process"/>
    <property type="evidence" value="ECO:0007669"/>
    <property type="project" value="UniProtKB-KW"/>
</dbReference>
<dbReference type="GO" id="GO:0005524">
    <property type="term" value="F:ATP binding"/>
    <property type="evidence" value="ECO:0007669"/>
    <property type="project" value="UniProtKB-UniRule"/>
</dbReference>
<dbReference type="PRINTS" id="PR01100">
    <property type="entry name" value="SHIKIMTKNASE"/>
</dbReference>
<comment type="caution">
    <text evidence="11">Lacks conserved residue(s) required for the propagation of feature annotation.</text>
</comment>
<dbReference type="CDD" id="cd00464">
    <property type="entry name" value="SK"/>
    <property type="match status" value="1"/>
</dbReference>
<comment type="similarity">
    <text evidence="2 11">Belongs to the shikimate kinase family.</text>
</comment>
<dbReference type="EMBL" id="CP034791">
    <property type="protein sequence ID" value="AZT90046.1"/>
    <property type="molecule type" value="Genomic_DNA"/>
</dbReference>
<feature type="binding site" evidence="11">
    <location>
        <begin position="11"/>
        <end position="16"/>
    </location>
    <ligand>
        <name>ATP</name>
        <dbReference type="ChEBI" id="CHEBI:30616"/>
    </ligand>
</feature>
<keyword evidence="4 11" id="KW-0028">Amino-acid biosynthesis</keyword>
<feature type="binding site" evidence="11">
    <location>
        <position position="57"/>
    </location>
    <ligand>
        <name>substrate</name>
    </ligand>
</feature>
<sequence length="172" mass="19626">MKNIVLTGFMGSGKTTIGRLVAEKLNIDLVDTDSEIIKEFGLTIDQIFEIHGEKKFRECEKRVIERVSKLENVVISTGGGVVLDPENVRLLRENGVIYFLYASPESILKRLKDDNTRPLLKNGDKLSNIIRLMNLRMPFYKNCDFEINTDILSPDLVAEKIISIHMAKESWK</sequence>
<dbReference type="HAMAP" id="MF_00109">
    <property type="entry name" value="Shikimate_kinase"/>
    <property type="match status" value="1"/>
</dbReference>
<name>A0A3T0D4R8_9FIRM</name>
<evidence type="ECO:0000256" key="7">
    <source>
        <dbReference type="ARBA" id="ARBA00022777"/>
    </source>
</evidence>
<comment type="cofactor">
    <cofactor evidence="11">
        <name>Mg(2+)</name>
        <dbReference type="ChEBI" id="CHEBI:18420"/>
    </cofactor>
    <text evidence="11">Binds 1 Mg(2+) ion per subunit.</text>
</comment>
<dbReference type="PROSITE" id="PS01128">
    <property type="entry name" value="SHIKIMATE_KINASE"/>
    <property type="match status" value="1"/>
</dbReference>
<comment type="catalytic activity">
    <reaction evidence="10 11">
        <text>shikimate + ATP = 3-phosphoshikimate + ADP + H(+)</text>
        <dbReference type="Rhea" id="RHEA:13121"/>
        <dbReference type="ChEBI" id="CHEBI:15378"/>
        <dbReference type="ChEBI" id="CHEBI:30616"/>
        <dbReference type="ChEBI" id="CHEBI:36208"/>
        <dbReference type="ChEBI" id="CHEBI:145989"/>
        <dbReference type="ChEBI" id="CHEBI:456216"/>
        <dbReference type="EC" id="2.7.1.71"/>
    </reaction>
</comment>
<dbReference type="PANTHER" id="PTHR21087">
    <property type="entry name" value="SHIKIMATE KINASE"/>
    <property type="match status" value="1"/>
</dbReference>
<keyword evidence="5 11" id="KW-0808">Transferase</keyword>
<feature type="binding site" evidence="11">
    <location>
        <position position="15"/>
    </location>
    <ligand>
        <name>Mg(2+)</name>
        <dbReference type="ChEBI" id="CHEBI:18420"/>
    </ligand>
</feature>